<protein>
    <submittedName>
        <fullName evidence="2">Uncharacterized protein</fullName>
    </submittedName>
</protein>
<dbReference type="Proteomes" id="UP000034805">
    <property type="component" value="Unassembled WGS sequence"/>
</dbReference>
<feature type="compositionally biased region" description="Low complexity" evidence="1">
    <location>
        <begin position="55"/>
        <end position="66"/>
    </location>
</feature>
<name>A0A0P7TYQ1_SCLFO</name>
<dbReference type="EMBL" id="JARO02005515">
    <property type="protein sequence ID" value="KPP66648.1"/>
    <property type="molecule type" value="Genomic_DNA"/>
</dbReference>
<feature type="compositionally biased region" description="Polar residues" evidence="1">
    <location>
        <begin position="139"/>
        <end position="149"/>
    </location>
</feature>
<dbReference type="AlphaFoldDB" id="A0A0P7TYQ1"/>
<proteinExistence type="predicted"/>
<organism evidence="2 3">
    <name type="scientific">Scleropages formosus</name>
    <name type="common">Asian bonytongue</name>
    <name type="synonym">Osteoglossum formosum</name>
    <dbReference type="NCBI Taxonomy" id="113540"/>
    <lineage>
        <taxon>Eukaryota</taxon>
        <taxon>Metazoa</taxon>
        <taxon>Chordata</taxon>
        <taxon>Craniata</taxon>
        <taxon>Vertebrata</taxon>
        <taxon>Euteleostomi</taxon>
        <taxon>Actinopterygii</taxon>
        <taxon>Neopterygii</taxon>
        <taxon>Teleostei</taxon>
        <taxon>Osteoglossocephala</taxon>
        <taxon>Osteoglossomorpha</taxon>
        <taxon>Osteoglossiformes</taxon>
        <taxon>Osteoglossidae</taxon>
        <taxon>Scleropages</taxon>
    </lineage>
</organism>
<comment type="caution">
    <text evidence="2">The sequence shown here is derived from an EMBL/GenBank/DDBJ whole genome shotgun (WGS) entry which is preliminary data.</text>
</comment>
<feature type="region of interest" description="Disordered" evidence="1">
    <location>
        <begin position="1"/>
        <end position="66"/>
    </location>
</feature>
<gene>
    <name evidence="2" type="ORF">Z043_114827</name>
</gene>
<feature type="region of interest" description="Disordered" evidence="1">
    <location>
        <begin position="87"/>
        <end position="149"/>
    </location>
</feature>
<evidence type="ECO:0000313" key="2">
    <source>
        <dbReference type="EMBL" id="KPP66648.1"/>
    </source>
</evidence>
<reference evidence="2 3" key="1">
    <citation type="submission" date="2015-08" db="EMBL/GenBank/DDBJ databases">
        <title>The genome of the Asian arowana (Scleropages formosus).</title>
        <authorList>
            <person name="Tan M.H."/>
            <person name="Gan H.M."/>
            <person name="Croft L.J."/>
            <person name="Austin C.M."/>
        </authorList>
    </citation>
    <scope>NUCLEOTIDE SEQUENCE [LARGE SCALE GENOMIC DNA]</scope>
    <source>
        <strain evidence="2">Aro1</strain>
    </source>
</reference>
<accession>A0A0P7TYQ1</accession>
<evidence type="ECO:0000256" key="1">
    <source>
        <dbReference type="SAM" id="MobiDB-lite"/>
    </source>
</evidence>
<sequence length="149" mass="15770">MSRHVRGGRPVHALSRSHSATDSQRERRVRVRPHAAPASRRAPGSFSLSPRADFRPASASAPVRPAMSASVAPDAVFLSALPPSGSSMSTYAVPTDAQLEHGNAPLDEAARARRVQQQVQMRLAEKSSAPLSSVARANGSVSNYASSDF</sequence>
<evidence type="ECO:0000313" key="3">
    <source>
        <dbReference type="Proteomes" id="UP000034805"/>
    </source>
</evidence>
<feature type="compositionally biased region" description="Low complexity" evidence="1">
    <location>
        <begin position="34"/>
        <end position="43"/>
    </location>
</feature>